<dbReference type="Gene3D" id="3.10.430.100">
    <property type="entry name" value="Ribosomal protein L9, C-terminal domain"/>
    <property type="match status" value="1"/>
</dbReference>
<keyword evidence="2 7" id="KW-0699">rRNA-binding</keyword>
<evidence type="ECO:0000256" key="2">
    <source>
        <dbReference type="ARBA" id="ARBA00022730"/>
    </source>
</evidence>
<feature type="domain" description="Ribosomal protein L9" evidence="9">
    <location>
        <begin position="13"/>
        <end position="40"/>
    </location>
</feature>
<dbReference type="InterPro" id="IPR009027">
    <property type="entry name" value="Ribosomal_bL9/RNase_H1_N"/>
</dbReference>
<comment type="function">
    <text evidence="7">Binds to the 23S rRNA.</text>
</comment>
<evidence type="ECO:0000256" key="1">
    <source>
        <dbReference type="ARBA" id="ARBA00010605"/>
    </source>
</evidence>
<evidence type="ECO:0000259" key="9">
    <source>
        <dbReference type="PROSITE" id="PS00651"/>
    </source>
</evidence>
<keyword evidence="4 7" id="KW-0689">Ribosomal protein</keyword>
<dbReference type="Pfam" id="PF01281">
    <property type="entry name" value="Ribosomal_L9_N"/>
    <property type="match status" value="1"/>
</dbReference>
<evidence type="ECO:0000256" key="6">
    <source>
        <dbReference type="ARBA" id="ARBA00035292"/>
    </source>
</evidence>
<evidence type="ECO:0000256" key="3">
    <source>
        <dbReference type="ARBA" id="ARBA00022884"/>
    </source>
</evidence>
<keyword evidence="5 7" id="KW-0687">Ribonucleoprotein</keyword>
<dbReference type="HAMAP" id="MF_00503">
    <property type="entry name" value="Ribosomal_bL9"/>
    <property type="match status" value="1"/>
</dbReference>
<dbReference type="Gene3D" id="3.40.5.10">
    <property type="entry name" value="Ribosomal protein L9, N-terminal domain"/>
    <property type="match status" value="1"/>
</dbReference>
<dbReference type="GO" id="GO:0006412">
    <property type="term" value="P:translation"/>
    <property type="evidence" value="ECO:0007669"/>
    <property type="project" value="UniProtKB-UniRule"/>
</dbReference>
<dbReference type="InterPro" id="IPR000244">
    <property type="entry name" value="Ribosomal_bL9"/>
</dbReference>
<feature type="region of interest" description="Disordered" evidence="8">
    <location>
        <begin position="161"/>
        <end position="201"/>
    </location>
</feature>
<evidence type="ECO:0000256" key="8">
    <source>
        <dbReference type="SAM" id="MobiDB-lite"/>
    </source>
</evidence>
<dbReference type="GO" id="GO:0019843">
    <property type="term" value="F:rRNA binding"/>
    <property type="evidence" value="ECO:0007669"/>
    <property type="project" value="UniProtKB-UniRule"/>
</dbReference>
<evidence type="ECO:0000313" key="10">
    <source>
        <dbReference type="EMBL" id="KEZ75982.1"/>
    </source>
</evidence>
<gene>
    <name evidence="7" type="primary">rplI</name>
    <name evidence="10" type="ORF">C41B8_17159</name>
</gene>
<dbReference type="GO" id="GO:1990904">
    <property type="term" value="C:ribonucleoprotein complex"/>
    <property type="evidence" value="ECO:0007669"/>
    <property type="project" value="UniProtKB-KW"/>
</dbReference>
<dbReference type="InterPro" id="IPR020594">
    <property type="entry name" value="Ribosomal_bL9_bac/chp"/>
</dbReference>
<accession>A0A084IGZ8</accession>
<evidence type="ECO:0000256" key="4">
    <source>
        <dbReference type="ARBA" id="ARBA00022980"/>
    </source>
</evidence>
<evidence type="ECO:0000256" key="5">
    <source>
        <dbReference type="ARBA" id="ARBA00023274"/>
    </source>
</evidence>
<reference evidence="10 11" key="1">
    <citation type="submission" date="2013-03" db="EMBL/GenBank/DDBJ databases">
        <title>Salinisphaera hydrothermalis C41B8 Genome Sequencing.</title>
        <authorList>
            <person name="Li C."/>
            <person name="Lai Q."/>
            <person name="Shao Z."/>
        </authorList>
    </citation>
    <scope>NUCLEOTIDE SEQUENCE [LARGE SCALE GENOMIC DNA]</scope>
    <source>
        <strain evidence="10 11">C41B8</strain>
    </source>
</reference>
<evidence type="ECO:0000256" key="7">
    <source>
        <dbReference type="HAMAP-Rule" id="MF_00503"/>
    </source>
</evidence>
<dbReference type="EMBL" id="APNK01000043">
    <property type="protein sequence ID" value="KEZ75982.1"/>
    <property type="molecule type" value="Genomic_DNA"/>
</dbReference>
<dbReference type="STRING" id="1304275.C41B8_17159"/>
<comment type="similarity">
    <text evidence="1 7">Belongs to the bacterial ribosomal protein bL9 family.</text>
</comment>
<keyword evidence="11" id="KW-1185">Reference proteome</keyword>
<keyword evidence="3 7" id="KW-0694">RNA-binding</keyword>
<dbReference type="PANTHER" id="PTHR21368">
    <property type="entry name" value="50S RIBOSOMAL PROTEIN L9"/>
    <property type="match status" value="1"/>
</dbReference>
<evidence type="ECO:0000313" key="11">
    <source>
        <dbReference type="Proteomes" id="UP000028302"/>
    </source>
</evidence>
<dbReference type="NCBIfam" id="TIGR00158">
    <property type="entry name" value="L9"/>
    <property type="match status" value="1"/>
</dbReference>
<comment type="caution">
    <text evidence="10">The sequence shown here is derived from an EMBL/GenBank/DDBJ whole genome shotgun (WGS) entry which is preliminary data.</text>
</comment>
<dbReference type="AlphaFoldDB" id="A0A084IGZ8"/>
<organism evidence="10 11">
    <name type="scientific">Salinisphaera hydrothermalis (strain C41B8)</name>
    <dbReference type="NCBI Taxonomy" id="1304275"/>
    <lineage>
        <taxon>Bacteria</taxon>
        <taxon>Pseudomonadati</taxon>
        <taxon>Pseudomonadota</taxon>
        <taxon>Gammaproteobacteria</taxon>
        <taxon>Salinisphaerales</taxon>
        <taxon>Salinisphaeraceae</taxon>
        <taxon>Salinisphaera</taxon>
    </lineage>
</organism>
<proteinExistence type="inferred from homology"/>
<dbReference type="OrthoDB" id="9788336at2"/>
<dbReference type="SUPFAM" id="SSF55653">
    <property type="entry name" value="Ribosomal protein L9 C-domain"/>
    <property type="match status" value="1"/>
</dbReference>
<dbReference type="SUPFAM" id="SSF55658">
    <property type="entry name" value="L9 N-domain-like"/>
    <property type="match status" value="1"/>
</dbReference>
<dbReference type="PROSITE" id="PS00651">
    <property type="entry name" value="RIBOSOMAL_L9"/>
    <property type="match status" value="1"/>
</dbReference>
<dbReference type="Pfam" id="PF03948">
    <property type="entry name" value="Ribosomal_L9_C"/>
    <property type="match status" value="1"/>
</dbReference>
<dbReference type="Proteomes" id="UP000028302">
    <property type="component" value="Unassembled WGS sequence"/>
</dbReference>
<name>A0A084IGZ8_SALHC</name>
<dbReference type="GO" id="GO:0003735">
    <property type="term" value="F:structural constituent of ribosome"/>
    <property type="evidence" value="ECO:0007669"/>
    <property type="project" value="InterPro"/>
</dbReference>
<dbReference type="InterPro" id="IPR020069">
    <property type="entry name" value="Ribosomal_bL9_C"/>
</dbReference>
<sequence>MDVILLQKIRNLGDLGDTVSVRAGYGRNYLFPRGMALPATKSNLAVFEERRAELQAASQEREDRAKLRAGQLRNKSFTIAMRASDEGKLFGSVGPQEIAQAVVDEGHELDPREVTLTEGTIRQTGYYIAELTLHAEVVCEVEIVVAQQTDMGINMPVRVTEDTEADATAEEVEGERVEDAGEPADASATEADAPIGEREEP</sequence>
<dbReference type="InterPro" id="IPR036935">
    <property type="entry name" value="Ribosomal_bL9_N_sf"/>
</dbReference>
<dbReference type="GO" id="GO:0005840">
    <property type="term" value="C:ribosome"/>
    <property type="evidence" value="ECO:0007669"/>
    <property type="project" value="UniProtKB-KW"/>
</dbReference>
<dbReference type="eggNOG" id="COG0359">
    <property type="taxonomic scope" value="Bacteria"/>
</dbReference>
<dbReference type="RefSeq" id="WP_084189168.1">
    <property type="nucleotide sequence ID" value="NZ_APNK01000043.1"/>
</dbReference>
<dbReference type="InterPro" id="IPR036791">
    <property type="entry name" value="Ribosomal_bL9_C_sf"/>
</dbReference>
<feature type="compositionally biased region" description="Acidic residues" evidence="8">
    <location>
        <begin position="162"/>
        <end position="173"/>
    </location>
</feature>
<dbReference type="PATRIC" id="fig|1304275.5.peg.3513"/>
<protein>
    <recommendedName>
        <fullName evidence="6 7">Large ribosomal subunit protein bL9</fullName>
    </recommendedName>
</protein>
<dbReference type="InterPro" id="IPR020070">
    <property type="entry name" value="Ribosomal_bL9_N"/>
</dbReference>